<dbReference type="OrthoDB" id="5946976at2759"/>
<dbReference type="STRING" id="1353952.A0A165EYX0"/>
<evidence type="ECO:0000313" key="1">
    <source>
        <dbReference type="EMBL" id="KZT55828.1"/>
    </source>
</evidence>
<accession>A0A165EYX0</accession>
<organism evidence="1 2">
    <name type="scientific">Calocera cornea HHB12733</name>
    <dbReference type="NCBI Taxonomy" id="1353952"/>
    <lineage>
        <taxon>Eukaryota</taxon>
        <taxon>Fungi</taxon>
        <taxon>Dikarya</taxon>
        <taxon>Basidiomycota</taxon>
        <taxon>Agaricomycotina</taxon>
        <taxon>Dacrymycetes</taxon>
        <taxon>Dacrymycetales</taxon>
        <taxon>Dacrymycetaceae</taxon>
        <taxon>Calocera</taxon>
    </lineage>
</organism>
<evidence type="ECO:0008006" key="3">
    <source>
        <dbReference type="Google" id="ProtNLM"/>
    </source>
</evidence>
<dbReference type="AlphaFoldDB" id="A0A165EYX0"/>
<keyword evidence="2" id="KW-1185">Reference proteome</keyword>
<gene>
    <name evidence="1" type="ORF">CALCODRAFT_518523</name>
</gene>
<name>A0A165EYX0_9BASI</name>
<dbReference type="Proteomes" id="UP000076842">
    <property type="component" value="Unassembled WGS sequence"/>
</dbReference>
<dbReference type="InterPro" id="IPR012338">
    <property type="entry name" value="Beta-lactam/transpept-like"/>
</dbReference>
<protein>
    <recommendedName>
        <fullName evidence="3">Beta-lactamase-related domain-containing protein</fullName>
    </recommendedName>
</protein>
<sequence length="200" mass="22261">MQAQRLRHPPLVDLLDRWTNMYDGVGHLFRPSNTVYPGSSQTLLFIGSTSKAFTAAALGILIDEYKEGRGKVPSRRAYSSAGVLQSPALLPGEFALQDADANVLDMVLAHIISTYSGQSFTSFVTSRIFHPGMQHSTYRPARQTTEFRPLVHCWVNEAGLEGNDTRRVPLLMLMQDRTEEGLEMFARPGGSHLHERDGQC</sequence>
<evidence type="ECO:0000313" key="2">
    <source>
        <dbReference type="Proteomes" id="UP000076842"/>
    </source>
</evidence>
<dbReference type="SUPFAM" id="SSF56601">
    <property type="entry name" value="beta-lactamase/transpeptidase-like"/>
    <property type="match status" value="1"/>
</dbReference>
<reference evidence="1 2" key="1">
    <citation type="journal article" date="2016" name="Mol. Biol. Evol.">
        <title>Comparative Genomics of Early-Diverging Mushroom-Forming Fungi Provides Insights into the Origins of Lignocellulose Decay Capabilities.</title>
        <authorList>
            <person name="Nagy L.G."/>
            <person name="Riley R."/>
            <person name="Tritt A."/>
            <person name="Adam C."/>
            <person name="Daum C."/>
            <person name="Floudas D."/>
            <person name="Sun H."/>
            <person name="Yadav J.S."/>
            <person name="Pangilinan J."/>
            <person name="Larsson K.H."/>
            <person name="Matsuura K."/>
            <person name="Barry K."/>
            <person name="Labutti K."/>
            <person name="Kuo R."/>
            <person name="Ohm R.A."/>
            <person name="Bhattacharya S.S."/>
            <person name="Shirouzu T."/>
            <person name="Yoshinaga Y."/>
            <person name="Martin F.M."/>
            <person name="Grigoriev I.V."/>
            <person name="Hibbett D.S."/>
        </authorList>
    </citation>
    <scope>NUCLEOTIDE SEQUENCE [LARGE SCALE GENOMIC DNA]</scope>
    <source>
        <strain evidence="1 2">HHB12733</strain>
    </source>
</reference>
<dbReference type="EMBL" id="KV423988">
    <property type="protein sequence ID" value="KZT55828.1"/>
    <property type="molecule type" value="Genomic_DNA"/>
</dbReference>
<proteinExistence type="predicted"/>
<dbReference type="InParanoid" id="A0A165EYX0"/>